<comment type="caution">
    <text evidence="3">The sequence shown here is derived from an EMBL/GenBank/DDBJ whole genome shotgun (WGS) entry which is preliminary data.</text>
</comment>
<evidence type="ECO:0000313" key="3">
    <source>
        <dbReference type="EMBL" id="MDQ7910743.1"/>
    </source>
</evidence>
<evidence type="ECO:0000259" key="1">
    <source>
        <dbReference type="Pfam" id="PF03235"/>
    </source>
</evidence>
<dbReference type="Pfam" id="PF03235">
    <property type="entry name" value="GmrSD_N"/>
    <property type="match status" value="1"/>
</dbReference>
<dbReference type="PANTHER" id="PTHR35149:SF2">
    <property type="entry name" value="DUF262 DOMAIN-CONTAINING PROTEIN"/>
    <property type="match status" value="1"/>
</dbReference>
<dbReference type="EMBL" id="JAVHUY010000062">
    <property type="protein sequence ID" value="MDQ7910743.1"/>
    <property type="molecule type" value="Genomic_DNA"/>
</dbReference>
<keyword evidence="3" id="KW-0378">Hydrolase</keyword>
<sequence>MANLLGGAFYKIPRFQRPYSWDRSNVEEFWTDVVESEGDYFIGSMVVYTSGGSGAFGLVDGQQRLTTITLLLAALRNAFRDLEADKEATGLQTMIERVDAQGNTRFVLQTETSHPFLQARVQAMPGSAHKEQPAKPEEKAIESAFQLLRARVRAVVTSIDSNPTIAEAKRKATKVMELKKLRDKILGLTVVLVEVDNEDDATMIFQTMNSRGKDLEVSDLVKSHVFALLKPTNVDLDQIRDRWNGILDSFAKSSADISMNRFLLHSWLSRQDYVGEKQLFRSVKAQVKSNNAQEFLDSLITDGELYRQAQEPSYRDWKKPQLPVKHALGALSLFRMRQPLPMILSLLRAYEADEIKLKTLIKAVRALEGYHFVATAVANQPSSGGVSRMYSAAARALVNAKNADARVQAIDELLDKLRTRLPSYAEFEASFLELKSSKLFPLQAPLVRYALIRLHIAQSLSAPPVDYDQMTVEHIAPQGGKKVDVRPADAARIGNLILVSNELNDELGDKPFASKRTILARAKMEPDITAESQWTAKEIEERAKRLATLAYEEVWRF</sequence>
<protein>
    <submittedName>
        <fullName evidence="3">DUF262 domain-containing HNH endonuclease family protein</fullName>
    </submittedName>
</protein>
<dbReference type="Pfam" id="PF07510">
    <property type="entry name" value="GmrSD_C"/>
    <property type="match status" value="1"/>
</dbReference>
<evidence type="ECO:0000313" key="4">
    <source>
        <dbReference type="Proteomes" id="UP001230908"/>
    </source>
</evidence>
<dbReference type="GO" id="GO:0004519">
    <property type="term" value="F:endonuclease activity"/>
    <property type="evidence" value="ECO:0007669"/>
    <property type="project" value="UniProtKB-KW"/>
</dbReference>
<gene>
    <name evidence="3" type="ORF">RB614_40245</name>
</gene>
<name>A0ABU0ZUM1_9ACTN</name>
<dbReference type="RefSeq" id="WP_308717986.1">
    <property type="nucleotide sequence ID" value="NZ_JAVHUY010000062.1"/>
</dbReference>
<keyword evidence="3" id="KW-0255">Endonuclease</keyword>
<keyword evidence="3" id="KW-0540">Nuclease</keyword>
<dbReference type="InterPro" id="IPR004919">
    <property type="entry name" value="GmrSD_N"/>
</dbReference>
<proteinExistence type="predicted"/>
<dbReference type="Proteomes" id="UP001230908">
    <property type="component" value="Unassembled WGS sequence"/>
</dbReference>
<reference evidence="3 4" key="1">
    <citation type="submission" date="2023-08" db="EMBL/GenBank/DDBJ databases">
        <title>Phytohabitans sansha sp. nov., isolated from marine sediment.</title>
        <authorList>
            <person name="Zhao Y."/>
            <person name="Yi K."/>
        </authorList>
    </citation>
    <scope>NUCLEOTIDE SEQUENCE [LARGE SCALE GENOMIC DNA]</scope>
    <source>
        <strain evidence="3 4">ZYX-F-186</strain>
    </source>
</reference>
<feature type="domain" description="GmrSD restriction endonucleases C-terminal" evidence="2">
    <location>
        <begin position="425"/>
        <end position="548"/>
    </location>
</feature>
<accession>A0ABU0ZUM1</accession>
<dbReference type="PANTHER" id="PTHR35149">
    <property type="entry name" value="SLL5132 PROTEIN"/>
    <property type="match status" value="1"/>
</dbReference>
<evidence type="ECO:0000259" key="2">
    <source>
        <dbReference type="Pfam" id="PF07510"/>
    </source>
</evidence>
<feature type="domain" description="GmrSD restriction endonucleases N-terminal" evidence="1">
    <location>
        <begin position="7"/>
        <end position="226"/>
    </location>
</feature>
<dbReference type="InterPro" id="IPR011089">
    <property type="entry name" value="GmrSD_C"/>
</dbReference>
<keyword evidence="4" id="KW-1185">Reference proteome</keyword>
<organism evidence="3 4">
    <name type="scientific">Phytohabitans maris</name>
    <dbReference type="NCBI Taxonomy" id="3071409"/>
    <lineage>
        <taxon>Bacteria</taxon>
        <taxon>Bacillati</taxon>
        <taxon>Actinomycetota</taxon>
        <taxon>Actinomycetes</taxon>
        <taxon>Micromonosporales</taxon>
        <taxon>Micromonosporaceae</taxon>
    </lineage>
</organism>